<reference evidence="13" key="3">
    <citation type="submission" date="2025-09" db="UniProtKB">
        <authorList>
            <consortium name="Ensembl"/>
        </authorList>
    </citation>
    <scope>IDENTIFICATION</scope>
</reference>
<proteinExistence type="predicted"/>
<dbReference type="GO" id="GO:0005886">
    <property type="term" value="C:plasma membrane"/>
    <property type="evidence" value="ECO:0007669"/>
    <property type="project" value="TreeGrafter"/>
</dbReference>
<dbReference type="AlphaFoldDB" id="A0A0D9RUQ6"/>
<dbReference type="PROSITE" id="PS50050">
    <property type="entry name" value="TNFR_NGFR_2"/>
    <property type="match status" value="1"/>
</dbReference>
<evidence type="ECO:0000259" key="12">
    <source>
        <dbReference type="PROSITE" id="PS50050"/>
    </source>
</evidence>
<dbReference type="GeneTree" id="ENSGT00940000165140"/>
<evidence type="ECO:0000256" key="4">
    <source>
        <dbReference type="ARBA" id="ARBA00022737"/>
    </source>
</evidence>
<dbReference type="eggNOG" id="ENOG502RBEC">
    <property type="taxonomic scope" value="Eukaryota"/>
</dbReference>
<dbReference type="Gene3D" id="2.10.50.10">
    <property type="entry name" value="Tumor Necrosis Factor Receptor, subunit A, domain 2"/>
    <property type="match status" value="3"/>
</dbReference>
<name>A0A0D9RUQ6_CHLSB</name>
<gene>
    <name evidence="13" type="primary">TNFRSF10C</name>
</gene>
<evidence type="ECO:0000256" key="3">
    <source>
        <dbReference type="ARBA" id="ARBA00022729"/>
    </source>
</evidence>
<dbReference type="Proteomes" id="UP000029965">
    <property type="component" value="Chromosome 8"/>
</dbReference>
<feature type="region of interest" description="Disordered" evidence="10">
    <location>
        <begin position="239"/>
        <end position="288"/>
    </location>
</feature>
<feature type="compositionally biased region" description="Basic and acidic residues" evidence="10">
    <location>
        <begin position="260"/>
        <end position="272"/>
    </location>
</feature>
<evidence type="ECO:0000256" key="5">
    <source>
        <dbReference type="ARBA" id="ARBA00023136"/>
    </source>
</evidence>
<keyword evidence="2" id="KW-0053">Apoptosis</keyword>
<dbReference type="GO" id="GO:0045569">
    <property type="term" value="F:TRAIL binding"/>
    <property type="evidence" value="ECO:0007669"/>
    <property type="project" value="InterPro"/>
</dbReference>
<dbReference type="GO" id="GO:0036462">
    <property type="term" value="P:TRAIL-activated apoptotic signaling pathway"/>
    <property type="evidence" value="ECO:0007669"/>
    <property type="project" value="TreeGrafter"/>
</dbReference>
<keyword evidence="8" id="KW-0325">Glycoprotein</keyword>
<dbReference type="Ensembl" id="ENSCSAT00000014370.1">
    <property type="protein sequence ID" value="ENSCSAP00000012345.1"/>
    <property type="gene ID" value="ENSCSAG00000016281.1"/>
</dbReference>
<dbReference type="EMBL" id="AQIB01116638">
    <property type="status" value="NOT_ANNOTATED_CDS"/>
    <property type="molecule type" value="Genomic_DNA"/>
</dbReference>
<feature type="disulfide bond" evidence="9">
    <location>
        <begin position="117"/>
        <end position="135"/>
    </location>
</feature>
<comment type="subcellular location">
    <subcellularLocation>
        <location evidence="1">Membrane</location>
    </subcellularLocation>
</comment>
<keyword evidence="14" id="KW-1185">Reference proteome</keyword>
<dbReference type="SMART" id="SM00208">
    <property type="entry name" value="TNFR"/>
    <property type="match status" value="2"/>
</dbReference>
<feature type="compositionally biased region" description="Polar residues" evidence="10">
    <location>
        <begin position="273"/>
        <end position="288"/>
    </location>
</feature>
<evidence type="ECO:0000256" key="11">
    <source>
        <dbReference type="SAM" id="Phobius"/>
    </source>
</evidence>
<organism evidence="13 14">
    <name type="scientific">Chlorocebus sabaeus</name>
    <name type="common">Green monkey</name>
    <name type="synonym">Simia sabaea</name>
    <dbReference type="NCBI Taxonomy" id="60711"/>
    <lineage>
        <taxon>Eukaryota</taxon>
        <taxon>Metazoa</taxon>
        <taxon>Chordata</taxon>
        <taxon>Craniata</taxon>
        <taxon>Vertebrata</taxon>
        <taxon>Euteleostomi</taxon>
        <taxon>Mammalia</taxon>
        <taxon>Eutheria</taxon>
        <taxon>Euarchontoglires</taxon>
        <taxon>Primates</taxon>
        <taxon>Haplorrhini</taxon>
        <taxon>Catarrhini</taxon>
        <taxon>Cercopithecidae</taxon>
        <taxon>Cercopithecinae</taxon>
        <taxon>Chlorocebus</taxon>
    </lineage>
</organism>
<feature type="disulfide bond" evidence="9">
    <location>
        <begin position="114"/>
        <end position="127"/>
    </location>
</feature>
<dbReference type="OMA" id="SSCTMTR"/>
<dbReference type="PANTHER" id="PTHR46330:SF13">
    <property type="entry name" value="TUMOR NECROSIS FACTOR RECEPTOR SUPERFAMILY MEMBER 10C"/>
    <property type="match status" value="1"/>
</dbReference>
<dbReference type="FunFam" id="2.10.50.10:FF:000004">
    <property type="entry name" value="Tumor necrosis factor receptor superfamily member 6"/>
    <property type="match status" value="1"/>
</dbReference>
<dbReference type="GO" id="GO:0009986">
    <property type="term" value="C:cell surface"/>
    <property type="evidence" value="ECO:0007669"/>
    <property type="project" value="TreeGrafter"/>
</dbReference>
<comment type="caution">
    <text evidence="9">Lacks conserved residue(s) required for the propagation of feature annotation.</text>
</comment>
<dbReference type="InterPro" id="IPR020465">
    <property type="entry name" value="TNFR_10"/>
</dbReference>
<evidence type="ECO:0000256" key="9">
    <source>
        <dbReference type="PROSITE-ProRule" id="PRU00206"/>
    </source>
</evidence>
<keyword evidence="11" id="KW-1133">Transmembrane helix</keyword>
<dbReference type="PANTHER" id="PTHR46330">
    <property type="entry name" value="TUMOR NECROSIS FACTOR RECEPTOR SUPERFAMILY MEMBER 10B"/>
    <property type="match status" value="1"/>
</dbReference>
<evidence type="ECO:0000256" key="10">
    <source>
        <dbReference type="SAM" id="MobiDB-lite"/>
    </source>
</evidence>
<dbReference type="InterPro" id="IPR001368">
    <property type="entry name" value="TNFR/NGFR_Cys_rich_reg"/>
</dbReference>
<keyword evidence="4" id="KW-0677">Repeat</keyword>
<feature type="domain" description="TNFR-Cys" evidence="12">
    <location>
        <begin position="79"/>
        <end position="135"/>
    </location>
</feature>
<accession>A0A0D9RUQ6</accession>
<dbReference type="PRINTS" id="PR01956">
    <property type="entry name" value="TNFACTORR10"/>
</dbReference>
<keyword evidence="3" id="KW-0732">Signal</keyword>
<dbReference type="SUPFAM" id="SSF57586">
    <property type="entry name" value="TNF receptor-like"/>
    <property type="match status" value="3"/>
</dbReference>
<keyword evidence="7" id="KW-0675">Receptor</keyword>
<evidence type="ECO:0000256" key="1">
    <source>
        <dbReference type="ARBA" id="ARBA00004370"/>
    </source>
</evidence>
<feature type="transmembrane region" description="Helical" evidence="11">
    <location>
        <begin position="205"/>
        <end position="224"/>
    </location>
</feature>
<reference evidence="13 14" key="1">
    <citation type="submission" date="2014-03" db="EMBL/GenBank/DDBJ databases">
        <authorList>
            <person name="Warren W."/>
            <person name="Wilson R.K."/>
        </authorList>
    </citation>
    <scope>NUCLEOTIDE SEQUENCE</scope>
</reference>
<protein>
    <submittedName>
        <fullName evidence="13">TNF receptor superfamily member 10c</fullName>
    </submittedName>
</protein>
<evidence type="ECO:0000256" key="6">
    <source>
        <dbReference type="ARBA" id="ARBA00023157"/>
    </source>
</evidence>
<evidence type="ECO:0000313" key="14">
    <source>
        <dbReference type="Proteomes" id="UP000029965"/>
    </source>
</evidence>
<feature type="repeat" description="TNFR-Cys" evidence="9">
    <location>
        <begin position="79"/>
        <end position="135"/>
    </location>
</feature>
<keyword evidence="6 9" id="KW-1015">Disulfide bond</keyword>
<sequence>RGLWGQSAPVAMARARCDQGPRTASGTRPWRIPKTLKFVVVIVAVLPPVLAYSATTARQEEVSQQTVDPQQQWHSFQEKCPAGSHRSEHTGDCNPCTEGVDYTNASNNLFSLPCTVCKSGQTNKSSCTMTRDPVCHCEEVTFWNRNSPEMCRKYSIGCPSGEVQVSNCTFWSDSQCAEEFGASATVETSAAEETTTASPGTPASFGYLSCIIVGIVVLIVLLIVKKLLPYLKPSLGDGRASSSHLQAQPGVGQSAPQLGDKGENNAHKETLNNRDSQPIQVSEQEIEG</sequence>
<keyword evidence="5 11" id="KW-0472">Membrane</keyword>
<evidence type="ECO:0000256" key="2">
    <source>
        <dbReference type="ARBA" id="ARBA00022703"/>
    </source>
</evidence>
<keyword evidence="11" id="KW-0812">Transmembrane</keyword>
<evidence type="ECO:0000256" key="7">
    <source>
        <dbReference type="ARBA" id="ARBA00023170"/>
    </source>
</evidence>
<dbReference type="InterPro" id="IPR052491">
    <property type="entry name" value="TNFRSF10"/>
</dbReference>
<evidence type="ECO:0000256" key="8">
    <source>
        <dbReference type="ARBA" id="ARBA00023180"/>
    </source>
</evidence>
<dbReference type="GO" id="GO:0004888">
    <property type="term" value="F:transmembrane signaling receptor activity"/>
    <property type="evidence" value="ECO:0007669"/>
    <property type="project" value="UniProtKB-ARBA"/>
</dbReference>
<dbReference type="Bgee" id="ENSCSAG00000016281">
    <property type="expression patterns" value="Expressed in blood and 1 other cell type or tissue"/>
</dbReference>
<dbReference type="GO" id="GO:0043065">
    <property type="term" value="P:positive regulation of apoptotic process"/>
    <property type="evidence" value="ECO:0007669"/>
    <property type="project" value="TreeGrafter"/>
</dbReference>
<reference evidence="13" key="2">
    <citation type="submission" date="2025-08" db="UniProtKB">
        <authorList>
            <consortium name="Ensembl"/>
        </authorList>
    </citation>
    <scope>IDENTIFICATION</scope>
</reference>
<evidence type="ECO:0000313" key="13">
    <source>
        <dbReference type="Ensembl" id="ENSCSAP00000012345.1"/>
    </source>
</evidence>
<dbReference type="Pfam" id="PF00020">
    <property type="entry name" value="TNFR_c6"/>
    <property type="match status" value="2"/>
</dbReference>